<sequence length="145" mass="16916">MDLLKPTLKLMGDRHKLELVFELVDHPSYGAVEASLIKPVDIWFRMLSFDTDTESLTEADIVNKGRRVLNITKHTATHLRTFSDHYRREKAKLCVVAKPTELWSRLYEPYIEEWQVDVPGRYNIPVWNAATQRISSKLAIKNYSE</sequence>
<dbReference type="EMBL" id="CP013099">
    <property type="protein sequence ID" value="ALP53802.1"/>
    <property type="molecule type" value="Genomic_DNA"/>
</dbReference>
<name>A0A0S2TF97_9GAMM</name>
<proteinExistence type="predicted"/>
<gene>
    <name evidence="1" type="ORF">Tel_12035</name>
</gene>
<evidence type="ECO:0000313" key="1">
    <source>
        <dbReference type="EMBL" id="ALP53802.1"/>
    </source>
</evidence>
<organism evidence="1 2">
    <name type="scientific">Candidatus Tenderia electrophaga</name>
    <dbReference type="NCBI Taxonomy" id="1748243"/>
    <lineage>
        <taxon>Bacteria</taxon>
        <taxon>Pseudomonadati</taxon>
        <taxon>Pseudomonadota</taxon>
        <taxon>Gammaproteobacteria</taxon>
        <taxon>Candidatus Tenderiales</taxon>
        <taxon>Candidatus Tenderiaceae</taxon>
        <taxon>Candidatus Tenderia</taxon>
    </lineage>
</organism>
<evidence type="ECO:0000313" key="2">
    <source>
        <dbReference type="Proteomes" id="UP000055136"/>
    </source>
</evidence>
<keyword evidence="2" id="KW-1185">Reference proteome</keyword>
<reference evidence="1" key="1">
    <citation type="submission" date="2015-10" db="EMBL/GenBank/DDBJ databases">
        <title>Description of Candidatus Tenderia electrophaga gen. nov, sp. nov., an Uncultivated Electroautotroph from a Biocathode Enrichment.</title>
        <authorList>
            <person name="Eddie B.J."/>
            <person name="Malanoski A.P."/>
            <person name="Wang Z."/>
            <person name="Hall R.J."/>
            <person name="Oh S.D."/>
            <person name="Heiner C."/>
            <person name="Lin B."/>
            <person name="Strycharz-Glaven S.M."/>
        </authorList>
    </citation>
    <scope>NUCLEOTIDE SEQUENCE [LARGE SCALE GENOMIC DNA]</scope>
    <source>
        <strain evidence="1">NRL1</strain>
    </source>
</reference>
<dbReference type="STRING" id="1748243.Tel_12035"/>
<dbReference type="KEGG" id="tee:Tel_12035"/>
<dbReference type="AlphaFoldDB" id="A0A0S2TF97"/>
<protein>
    <submittedName>
        <fullName evidence="1">Uncharacterized protein</fullName>
    </submittedName>
</protein>
<dbReference type="Proteomes" id="UP000055136">
    <property type="component" value="Chromosome"/>
</dbReference>
<accession>A0A0S2TF97</accession>